<evidence type="ECO:0008006" key="4">
    <source>
        <dbReference type="Google" id="ProtNLM"/>
    </source>
</evidence>
<gene>
    <name evidence="2" type="ORF">AQJ64_11995</name>
</gene>
<organism evidence="2 3">
    <name type="scientific">Streptomyces griseoruber</name>
    <dbReference type="NCBI Taxonomy" id="1943"/>
    <lineage>
        <taxon>Bacteria</taxon>
        <taxon>Bacillati</taxon>
        <taxon>Actinomycetota</taxon>
        <taxon>Actinomycetes</taxon>
        <taxon>Kitasatosporales</taxon>
        <taxon>Streptomycetaceae</taxon>
        <taxon>Streptomyces</taxon>
    </lineage>
</organism>
<feature type="region of interest" description="Disordered" evidence="1">
    <location>
        <begin position="1"/>
        <end position="42"/>
    </location>
</feature>
<dbReference type="AlphaFoldDB" id="A0A117RDW6"/>
<reference evidence="2 3" key="1">
    <citation type="submission" date="2015-10" db="EMBL/GenBank/DDBJ databases">
        <title>Draft genome sequence of Streptomyces griseoruber DSM 40281, type strain for the species Streptomyces griseoruber.</title>
        <authorList>
            <person name="Ruckert C."/>
            <person name="Winkler A."/>
            <person name="Kalinowski J."/>
            <person name="Kampfer P."/>
            <person name="Glaeser S."/>
        </authorList>
    </citation>
    <scope>NUCLEOTIDE SEQUENCE [LARGE SCALE GENOMIC DNA]</scope>
    <source>
        <strain evidence="2 3">DSM 40281</strain>
    </source>
</reference>
<dbReference type="Pfam" id="PF05489">
    <property type="entry name" value="Phage_tail_X"/>
    <property type="match status" value="1"/>
</dbReference>
<accession>A0A117RDW6</accession>
<dbReference type="EMBL" id="LMWW01000013">
    <property type="protein sequence ID" value="KUN85425.1"/>
    <property type="molecule type" value="Genomic_DNA"/>
</dbReference>
<evidence type="ECO:0000256" key="1">
    <source>
        <dbReference type="SAM" id="MobiDB-lite"/>
    </source>
</evidence>
<name>A0A117RDW6_9ACTN</name>
<proteinExistence type="predicted"/>
<protein>
    <recommendedName>
        <fullName evidence="4">LysM domain-containing protein</fullName>
    </recommendedName>
</protein>
<dbReference type="OrthoDB" id="9809850at2"/>
<comment type="caution">
    <text evidence="2">The sequence shown here is derived from an EMBL/GenBank/DDBJ whole genome shotgun (WGS) entry which is preliminary data.</text>
</comment>
<dbReference type="STRING" id="1943.AQJ64_11995"/>
<dbReference type="InterPro" id="IPR008861">
    <property type="entry name" value="GpX-like"/>
</dbReference>
<dbReference type="RefSeq" id="WP_055632207.1">
    <property type="nucleotide sequence ID" value="NZ_JBIRTR010000037.1"/>
</dbReference>
<evidence type="ECO:0000313" key="2">
    <source>
        <dbReference type="EMBL" id="KUN85425.1"/>
    </source>
</evidence>
<dbReference type="Proteomes" id="UP000052982">
    <property type="component" value="Unassembled WGS sequence"/>
</dbReference>
<evidence type="ECO:0000313" key="3">
    <source>
        <dbReference type="Proteomes" id="UP000052982"/>
    </source>
</evidence>
<keyword evidence="3" id="KW-1185">Reference proteome</keyword>
<sequence length="110" mass="12363">MAGLLDDIPAPDPYPRTSRYHGIGQSVHTTEDGREIPYTPRRILPPPERLVQIDEHVVADGDRADNLANRYLGDAEQWWRIADANPVMDPADLTRTPGRVLRITLPDRTG</sequence>